<evidence type="ECO:0000313" key="1">
    <source>
        <dbReference type="Proteomes" id="UP000887580"/>
    </source>
</evidence>
<sequence>MFYVGIVDVLCLCCNGFSTGLFAILGYVYCSSPKLIHTLGCIALGLWVAQCDSAMIIALNRCLEMYNQNLASSLFDGKKVYLWLLIPTFHGLFIIFFTTPIVFSGLAVSWFFNPHLGYYDDYGIRYANWYHVVNNFTLVTVLTALYTTFVIFYARKAKGVQTSSTQKQTFLQVLIICIFNIIAASIYIYEQFFPVTDFYILVGSYTWVCAHGFPAVIYLTMNRSIRKHLTNAFGFKTQIHSTGVHHIGNASTMSKH</sequence>
<reference evidence="2" key="1">
    <citation type="submission" date="2022-11" db="UniProtKB">
        <authorList>
            <consortium name="WormBaseParasite"/>
        </authorList>
    </citation>
    <scope>IDENTIFICATION</scope>
</reference>
<proteinExistence type="predicted"/>
<name>A0AC35G8J5_9BILA</name>
<organism evidence="1 2">
    <name type="scientific">Panagrolaimus sp. PS1159</name>
    <dbReference type="NCBI Taxonomy" id="55785"/>
    <lineage>
        <taxon>Eukaryota</taxon>
        <taxon>Metazoa</taxon>
        <taxon>Ecdysozoa</taxon>
        <taxon>Nematoda</taxon>
        <taxon>Chromadorea</taxon>
        <taxon>Rhabditida</taxon>
        <taxon>Tylenchina</taxon>
        <taxon>Panagrolaimomorpha</taxon>
        <taxon>Panagrolaimoidea</taxon>
        <taxon>Panagrolaimidae</taxon>
        <taxon>Panagrolaimus</taxon>
    </lineage>
</organism>
<evidence type="ECO:0000313" key="2">
    <source>
        <dbReference type="WBParaSite" id="PS1159_v2.g24653.t1"/>
    </source>
</evidence>
<accession>A0AC35G8J5</accession>
<protein>
    <submittedName>
        <fullName evidence="2">Uncharacterized protein</fullName>
    </submittedName>
</protein>
<dbReference type="WBParaSite" id="PS1159_v2.g24653.t1">
    <property type="protein sequence ID" value="PS1159_v2.g24653.t1"/>
    <property type="gene ID" value="PS1159_v2.g24653"/>
</dbReference>
<dbReference type="Proteomes" id="UP000887580">
    <property type="component" value="Unplaced"/>
</dbReference>